<reference evidence="2" key="1">
    <citation type="journal article" date="2019" name="Sci. Rep.">
        <title>Draft genome of Tanacetum cinerariifolium, the natural source of mosquito coil.</title>
        <authorList>
            <person name="Yamashiro T."/>
            <person name="Shiraishi A."/>
            <person name="Satake H."/>
            <person name="Nakayama K."/>
        </authorList>
    </citation>
    <scope>NUCLEOTIDE SEQUENCE</scope>
</reference>
<evidence type="ECO:0000313" key="2">
    <source>
        <dbReference type="EMBL" id="GEU85018.1"/>
    </source>
</evidence>
<feature type="region of interest" description="Disordered" evidence="1">
    <location>
        <begin position="14"/>
        <end position="74"/>
    </location>
</feature>
<dbReference type="EMBL" id="BKCJ010009019">
    <property type="protein sequence ID" value="GEU85018.1"/>
    <property type="molecule type" value="Genomic_DNA"/>
</dbReference>
<protein>
    <submittedName>
        <fullName evidence="2">Uncharacterized protein</fullName>
    </submittedName>
</protein>
<gene>
    <name evidence="2" type="ORF">Tci_056996</name>
</gene>
<organism evidence="2">
    <name type="scientific">Tanacetum cinerariifolium</name>
    <name type="common">Dalmatian daisy</name>
    <name type="synonym">Chrysanthemum cinerariifolium</name>
    <dbReference type="NCBI Taxonomy" id="118510"/>
    <lineage>
        <taxon>Eukaryota</taxon>
        <taxon>Viridiplantae</taxon>
        <taxon>Streptophyta</taxon>
        <taxon>Embryophyta</taxon>
        <taxon>Tracheophyta</taxon>
        <taxon>Spermatophyta</taxon>
        <taxon>Magnoliopsida</taxon>
        <taxon>eudicotyledons</taxon>
        <taxon>Gunneridae</taxon>
        <taxon>Pentapetalae</taxon>
        <taxon>asterids</taxon>
        <taxon>campanulids</taxon>
        <taxon>Asterales</taxon>
        <taxon>Asteraceae</taxon>
        <taxon>Asteroideae</taxon>
        <taxon>Anthemideae</taxon>
        <taxon>Anthemidinae</taxon>
        <taxon>Tanacetum</taxon>
    </lineage>
</organism>
<accession>A0A6L2NFK1</accession>
<feature type="compositionally biased region" description="Basic and acidic residues" evidence="1">
    <location>
        <begin position="14"/>
        <end position="34"/>
    </location>
</feature>
<sequence>MVTLMENVGHDKFMKKQHGEKSETRYSGHEDHVSEITPPSTPTPRLGGIVNSSHKDHVSEITPPSTPITPPSAPRLNWICQTTPGAPMQKAPPTHKYHVSKITSTLITIIHELCYGIGKIMAPPPLAIERVPLRYWEPL</sequence>
<evidence type="ECO:0000256" key="1">
    <source>
        <dbReference type="SAM" id="MobiDB-lite"/>
    </source>
</evidence>
<dbReference type="AlphaFoldDB" id="A0A6L2NFK1"/>
<name>A0A6L2NFK1_TANCI</name>
<feature type="compositionally biased region" description="Pro residues" evidence="1">
    <location>
        <begin position="64"/>
        <end position="73"/>
    </location>
</feature>
<proteinExistence type="predicted"/>
<comment type="caution">
    <text evidence="2">The sequence shown here is derived from an EMBL/GenBank/DDBJ whole genome shotgun (WGS) entry which is preliminary data.</text>
</comment>